<dbReference type="PROSITE" id="PS50111">
    <property type="entry name" value="CHEMOTAXIS_TRANSDUC_2"/>
    <property type="match status" value="1"/>
</dbReference>
<evidence type="ECO:0000256" key="8">
    <source>
        <dbReference type="ARBA" id="ARBA00023224"/>
    </source>
</evidence>
<evidence type="ECO:0000313" key="14">
    <source>
        <dbReference type="EMBL" id="MDQ0215905.1"/>
    </source>
</evidence>
<evidence type="ECO:0000256" key="10">
    <source>
        <dbReference type="PROSITE-ProRule" id="PRU00284"/>
    </source>
</evidence>
<dbReference type="CDD" id="cd12912">
    <property type="entry name" value="PDC2_MCP_like"/>
    <property type="match status" value="1"/>
</dbReference>
<dbReference type="Gene3D" id="3.30.450.20">
    <property type="entry name" value="PAS domain"/>
    <property type="match status" value="2"/>
</dbReference>
<evidence type="ECO:0000256" key="1">
    <source>
        <dbReference type="ARBA" id="ARBA00004651"/>
    </source>
</evidence>
<dbReference type="Pfam" id="PF00015">
    <property type="entry name" value="MCPsignal"/>
    <property type="match status" value="1"/>
</dbReference>
<feature type="domain" description="HAMP" evidence="13">
    <location>
        <begin position="298"/>
        <end position="350"/>
    </location>
</feature>
<dbReference type="PANTHER" id="PTHR32089:SF114">
    <property type="entry name" value="METHYL-ACCEPTING CHEMOTAXIS PROTEIN MCPB"/>
    <property type="match status" value="1"/>
</dbReference>
<dbReference type="InterPro" id="IPR029151">
    <property type="entry name" value="Sensor-like_sf"/>
</dbReference>
<evidence type="ECO:0000313" key="15">
    <source>
        <dbReference type="Proteomes" id="UP001237207"/>
    </source>
</evidence>
<dbReference type="GO" id="GO:0006935">
    <property type="term" value="P:chemotaxis"/>
    <property type="evidence" value="ECO:0007669"/>
    <property type="project" value="UniProtKB-KW"/>
</dbReference>
<evidence type="ECO:0000256" key="5">
    <source>
        <dbReference type="ARBA" id="ARBA00022692"/>
    </source>
</evidence>
<dbReference type="AlphaFoldDB" id="A0AAJ1SZU2"/>
<evidence type="ECO:0000256" key="3">
    <source>
        <dbReference type="ARBA" id="ARBA00022481"/>
    </source>
</evidence>
<keyword evidence="7 11" id="KW-0472">Membrane</keyword>
<feature type="transmembrane region" description="Helical" evidence="11">
    <location>
        <begin position="12"/>
        <end position="33"/>
    </location>
</feature>
<dbReference type="CDD" id="cd06225">
    <property type="entry name" value="HAMP"/>
    <property type="match status" value="1"/>
</dbReference>
<accession>A0AAJ1SZU2</accession>
<dbReference type="Proteomes" id="UP001237207">
    <property type="component" value="Unassembled WGS sequence"/>
</dbReference>
<keyword evidence="2" id="KW-1003">Cell membrane</keyword>
<sequence>MRNFFRNIRTKLIIAFTIILIVPSITIGSLVYITAKDAVGHEVVEGIRDNINLLNHTIDNTVQPKIHDVEYLSKNLSLQLKKEENISDLRKSLNQYALMHPEVDGIFIGTKEGIFIREPQQKRVANYDPRERYWYKDAMNHEGEVVISNPEVAASTNNTVVTISQKTGDGQGVIAVNLKLDHLQNLTNQVKIGKKGYALILDAKKHFISHPTNEARSEAKEDFYNQMYNKETGQFNYELDGKKKVMSFVTNELTGWKIGGNLYQSEVDAIATPIFQKTLFIMIISLIAGGLANLFIIKSIIQPIRILKEKAITVSKGDLTEQIEVKSNDEIGQLGMAFNEMQKSLSGLVKEIEYDAEQVAASAEELTASAEQTSSATEQVAVSIQEVASSAEKQTNGVEHTAQTLTQVSEGVALIANNSLKVSELAYHTTEQAEVGGQAVTDTVNQMKSISDSVTESNQMIQSLSDQTKEVHTILNAITAISDQTNLLALNAAIEAARAGEYGKGFAVVADEVRQLAEQSQNSAKEIYGIIQRIQEYTESSVQVMARVTGDVQAGVEISKEAIEKFNRIIQSTKEITPQMNDISSTAQQMSASIQEVTATANTLANIAQENAATSEEVATSTEEQLASMEEISASAQTLTTMAEKLNQLIFRFKKG</sequence>
<dbReference type="RefSeq" id="WP_307257904.1">
    <property type="nucleotide sequence ID" value="NZ_JAUSUC010000030.1"/>
</dbReference>
<dbReference type="InterPro" id="IPR003660">
    <property type="entry name" value="HAMP_dom"/>
</dbReference>
<dbReference type="PROSITE" id="PS50885">
    <property type="entry name" value="HAMP"/>
    <property type="match status" value="1"/>
</dbReference>
<dbReference type="CDD" id="cd18773">
    <property type="entry name" value="PDC1_HK_sensor"/>
    <property type="match status" value="1"/>
</dbReference>
<keyword evidence="15" id="KW-1185">Reference proteome</keyword>
<evidence type="ECO:0000256" key="11">
    <source>
        <dbReference type="SAM" id="Phobius"/>
    </source>
</evidence>
<keyword evidence="8 10" id="KW-0807">Transducer</keyword>
<reference evidence="14" key="1">
    <citation type="submission" date="2023-07" db="EMBL/GenBank/DDBJ databases">
        <title>Genomic Encyclopedia of Type Strains, Phase IV (KMG-IV): sequencing the most valuable type-strain genomes for metagenomic binning, comparative biology and taxonomic classification.</title>
        <authorList>
            <person name="Goeker M."/>
        </authorList>
    </citation>
    <scope>NUCLEOTIDE SEQUENCE</scope>
    <source>
        <strain evidence="14">DSM 23947</strain>
    </source>
</reference>
<dbReference type="GO" id="GO:0005886">
    <property type="term" value="C:plasma membrane"/>
    <property type="evidence" value="ECO:0007669"/>
    <property type="project" value="UniProtKB-SubCell"/>
</dbReference>
<dbReference type="InterPro" id="IPR004089">
    <property type="entry name" value="MCPsignal_dom"/>
</dbReference>
<evidence type="ECO:0000259" key="12">
    <source>
        <dbReference type="PROSITE" id="PS50111"/>
    </source>
</evidence>
<dbReference type="InterPro" id="IPR033479">
    <property type="entry name" value="dCache_1"/>
</dbReference>
<organism evidence="14 15">
    <name type="scientific">Oikeobacillus pervagus</name>
    <dbReference type="NCBI Taxonomy" id="1325931"/>
    <lineage>
        <taxon>Bacteria</taxon>
        <taxon>Bacillati</taxon>
        <taxon>Bacillota</taxon>
        <taxon>Bacilli</taxon>
        <taxon>Bacillales</taxon>
        <taxon>Bacillaceae</taxon>
        <taxon>Oikeobacillus</taxon>
    </lineage>
</organism>
<evidence type="ECO:0000256" key="9">
    <source>
        <dbReference type="ARBA" id="ARBA00029447"/>
    </source>
</evidence>
<evidence type="ECO:0000256" key="6">
    <source>
        <dbReference type="ARBA" id="ARBA00022989"/>
    </source>
</evidence>
<keyword evidence="5 11" id="KW-0812">Transmembrane</keyword>
<dbReference type="SMART" id="SM00283">
    <property type="entry name" value="MA"/>
    <property type="match status" value="1"/>
</dbReference>
<name>A0AAJ1SZU2_9BACI</name>
<comment type="subcellular location">
    <subcellularLocation>
        <location evidence="1">Cell membrane</location>
        <topology evidence="1">Multi-pass membrane protein</topology>
    </subcellularLocation>
</comment>
<comment type="similarity">
    <text evidence="9">Belongs to the methyl-accepting chemotaxis (MCP) protein family.</text>
</comment>
<dbReference type="CDD" id="cd11386">
    <property type="entry name" value="MCP_signal"/>
    <property type="match status" value="1"/>
</dbReference>
<keyword evidence="4" id="KW-0145">Chemotaxis</keyword>
<proteinExistence type="inferred from homology"/>
<keyword evidence="3" id="KW-0488">Methylation</keyword>
<dbReference type="GO" id="GO:0007165">
    <property type="term" value="P:signal transduction"/>
    <property type="evidence" value="ECO:0007669"/>
    <property type="project" value="UniProtKB-KW"/>
</dbReference>
<dbReference type="EMBL" id="JAUSUC010000030">
    <property type="protein sequence ID" value="MDQ0215905.1"/>
    <property type="molecule type" value="Genomic_DNA"/>
</dbReference>
<keyword evidence="6 11" id="KW-1133">Transmembrane helix</keyword>
<dbReference type="PANTHER" id="PTHR32089">
    <property type="entry name" value="METHYL-ACCEPTING CHEMOTAXIS PROTEIN MCPB"/>
    <property type="match status" value="1"/>
</dbReference>
<evidence type="ECO:0000256" key="4">
    <source>
        <dbReference type="ARBA" id="ARBA00022500"/>
    </source>
</evidence>
<evidence type="ECO:0000259" key="13">
    <source>
        <dbReference type="PROSITE" id="PS50885"/>
    </source>
</evidence>
<dbReference type="Gene3D" id="1.10.8.500">
    <property type="entry name" value="HAMP domain in histidine kinase"/>
    <property type="match status" value="1"/>
</dbReference>
<feature type="domain" description="Methyl-accepting transducer" evidence="12">
    <location>
        <begin position="369"/>
        <end position="605"/>
    </location>
</feature>
<evidence type="ECO:0000256" key="2">
    <source>
        <dbReference type="ARBA" id="ARBA00022475"/>
    </source>
</evidence>
<feature type="transmembrane region" description="Helical" evidence="11">
    <location>
        <begin position="279"/>
        <end position="301"/>
    </location>
</feature>
<dbReference type="Pfam" id="PF02743">
    <property type="entry name" value="dCache_1"/>
    <property type="match status" value="1"/>
</dbReference>
<dbReference type="Gene3D" id="1.10.287.950">
    <property type="entry name" value="Methyl-accepting chemotaxis protein"/>
    <property type="match status" value="1"/>
</dbReference>
<gene>
    <name evidence="14" type="ORF">J2S13_002325</name>
</gene>
<dbReference type="SUPFAM" id="SSF58104">
    <property type="entry name" value="Methyl-accepting chemotaxis protein (MCP) signaling domain"/>
    <property type="match status" value="1"/>
</dbReference>
<comment type="caution">
    <text evidence="14">The sequence shown here is derived from an EMBL/GenBank/DDBJ whole genome shotgun (WGS) entry which is preliminary data.</text>
</comment>
<dbReference type="SUPFAM" id="SSF103190">
    <property type="entry name" value="Sensory domain-like"/>
    <property type="match status" value="1"/>
</dbReference>
<protein>
    <submittedName>
        <fullName evidence="14">Methyl-accepting chemotaxis protein</fullName>
    </submittedName>
</protein>
<dbReference type="Pfam" id="PF00672">
    <property type="entry name" value="HAMP"/>
    <property type="match status" value="1"/>
</dbReference>
<evidence type="ECO:0000256" key="7">
    <source>
        <dbReference type="ARBA" id="ARBA00023136"/>
    </source>
</evidence>
<dbReference type="SMART" id="SM00304">
    <property type="entry name" value="HAMP"/>
    <property type="match status" value="1"/>
</dbReference>